<dbReference type="AlphaFoldDB" id="A0A941DSL3"/>
<evidence type="ECO:0000313" key="1">
    <source>
        <dbReference type="EMBL" id="MBR7784867.1"/>
    </source>
</evidence>
<proteinExistence type="predicted"/>
<gene>
    <name evidence="1" type="ORF">KDM89_22300</name>
</gene>
<name>A0A941DSL3_9BURK</name>
<reference evidence="1" key="1">
    <citation type="submission" date="2021-04" db="EMBL/GenBank/DDBJ databases">
        <title>novel species isolated from subtropical streams in China.</title>
        <authorList>
            <person name="Lu H."/>
        </authorList>
    </citation>
    <scope>NUCLEOTIDE SEQUENCE</scope>
    <source>
        <strain evidence="1">LFS511W</strain>
    </source>
</reference>
<feature type="non-terminal residue" evidence="1">
    <location>
        <position position="1"/>
    </location>
</feature>
<dbReference type="Proteomes" id="UP000680067">
    <property type="component" value="Unassembled WGS sequence"/>
</dbReference>
<dbReference type="EMBL" id="JAGSPN010000712">
    <property type="protein sequence ID" value="MBR7784867.1"/>
    <property type="molecule type" value="Genomic_DNA"/>
</dbReference>
<protein>
    <submittedName>
        <fullName evidence="1">IS3 family transposase</fullName>
    </submittedName>
</protein>
<comment type="caution">
    <text evidence="1">The sequence shown here is derived from an EMBL/GenBank/DDBJ whole genome shotgun (WGS) entry which is preliminary data.</text>
</comment>
<keyword evidence="2" id="KW-1185">Reference proteome</keyword>
<evidence type="ECO:0000313" key="2">
    <source>
        <dbReference type="Proteomes" id="UP000680067"/>
    </source>
</evidence>
<accession>A0A941DSL3</accession>
<organism evidence="1 2">
    <name type="scientific">Undibacterium luofuense</name>
    <dbReference type="NCBI Taxonomy" id="2828733"/>
    <lineage>
        <taxon>Bacteria</taxon>
        <taxon>Pseudomonadati</taxon>
        <taxon>Pseudomonadota</taxon>
        <taxon>Betaproteobacteria</taxon>
        <taxon>Burkholderiales</taxon>
        <taxon>Oxalobacteraceae</taxon>
        <taxon>Undibacterium</taxon>
    </lineage>
</organism>
<sequence length="84" mass="9538">VKAAPKVQARFAEPIKAMINEEPSFGYRTVAALLGFNKNTVQRIFQLRGWQVKKRPVGFRPRVQALPSVAKAPNERWATDMCRV</sequence>
<feature type="non-terminal residue" evidence="1">
    <location>
        <position position="84"/>
    </location>
</feature>